<dbReference type="SUPFAM" id="SSF53955">
    <property type="entry name" value="Lysozyme-like"/>
    <property type="match status" value="1"/>
</dbReference>
<dbReference type="EMBL" id="AY204369">
    <property type="protein sequence ID" value="AAO38288.1"/>
    <property type="molecule type" value="Genomic_DNA"/>
</dbReference>
<dbReference type="CAZy" id="GH23">
    <property type="family name" value="Glycoside Hydrolase Family 23"/>
</dbReference>
<feature type="non-terminal residue" evidence="4">
    <location>
        <position position="1"/>
    </location>
</feature>
<accession>Q7X1L2</accession>
<sequence>WLITQSVSWCIGAHLLTSSVPYQATITKIACTHHVNPTLVAAIIQKESGFHRRKRRVEPAIHDISRGLMQITLGTARMMGFRGNPRKLYSPLVNIRYGVRYLAYLLKRYPSGEDAIAAYNDGHPHFRRGHYVNSRGGYSVQRYVSDVLRNTKNLMIASVENWDLGNHLGFMGERPPSLNSRWLLADIGLSGNNHPGSGRTGFKVGIPVVEIGAGVGDKCGRHLIPSFGAPSIRKKEQDRPASRLRQCQGND</sequence>
<dbReference type="AlphaFoldDB" id="Q7X1L2"/>
<reference evidence="4" key="1">
    <citation type="journal article" date="2003" name="Proc. Natl. Acad. Sci. U.S.A.">
        <title>Gene function analysis in environmental isolates: the nif regulon of the strict iron oxidizing bacterium Leptospirillum ferrooxidans.</title>
        <authorList>
            <person name="Parro V."/>
            <person name="Moreno-Paz M."/>
        </authorList>
    </citation>
    <scope>NUCLEOTIDE SEQUENCE</scope>
</reference>
<dbReference type="InterPro" id="IPR023346">
    <property type="entry name" value="Lysozyme-like_dom_sf"/>
</dbReference>
<organism evidence="4">
    <name type="scientific">Leptospirillum ferrooxidans</name>
    <dbReference type="NCBI Taxonomy" id="180"/>
    <lineage>
        <taxon>Bacteria</taxon>
        <taxon>Pseudomonadati</taxon>
        <taxon>Nitrospirota</taxon>
        <taxon>Nitrospiria</taxon>
        <taxon>Nitrospirales</taxon>
        <taxon>Nitrospiraceae</taxon>
        <taxon>Leptospirillum</taxon>
    </lineage>
</organism>
<proteinExistence type="inferred from homology"/>
<feature type="region of interest" description="Disordered" evidence="2">
    <location>
        <begin position="232"/>
        <end position="251"/>
    </location>
</feature>
<feature type="domain" description="Transglycosylase SLT" evidence="3">
    <location>
        <begin position="26"/>
        <end position="128"/>
    </location>
</feature>
<dbReference type="PANTHER" id="PTHR37423">
    <property type="entry name" value="SOLUBLE LYTIC MUREIN TRANSGLYCOSYLASE-RELATED"/>
    <property type="match status" value="1"/>
</dbReference>
<evidence type="ECO:0000313" key="4">
    <source>
        <dbReference type="EMBL" id="AAO38288.1"/>
    </source>
</evidence>
<dbReference type="CDD" id="cd00254">
    <property type="entry name" value="LT-like"/>
    <property type="match status" value="1"/>
</dbReference>
<dbReference type="Gene3D" id="1.10.530.10">
    <property type="match status" value="1"/>
</dbReference>
<dbReference type="Pfam" id="PF01464">
    <property type="entry name" value="SLT"/>
    <property type="match status" value="1"/>
</dbReference>
<evidence type="ECO:0000256" key="2">
    <source>
        <dbReference type="SAM" id="MobiDB-lite"/>
    </source>
</evidence>
<dbReference type="PANTHER" id="PTHR37423:SF2">
    <property type="entry name" value="MEMBRANE-BOUND LYTIC MUREIN TRANSGLYCOSYLASE C"/>
    <property type="match status" value="1"/>
</dbReference>
<evidence type="ECO:0000256" key="1">
    <source>
        <dbReference type="ARBA" id="ARBA00007734"/>
    </source>
</evidence>
<protein>
    <submittedName>
        <fullName evidence="4">Lfe120p1</fullName>
    </submittedName>
</protein>
<dbReference type="InterPro" id="IPR008258">
    <property type="entry name" value="Transglycosylase_SLT_dom_1"/>
</dbReference>
<comment type="similarity">
    <text evidence="1">Belongs to the transglycosylase Slt family.</text>
</comment>
<evidence type="ECO:0000259" key="3">
    <source>
        <dbReference type="Pfam" id="PF01464"/>
    </source>
</evidence>
<name>Q7X1L2_9BACT</name>